<feature type="domain" description="DUF1985" evidence="6">
    <location>
        <begin position="27"/>
        <end position="136"/>
    </location>
</feature>
<dbReference type="GO" id="GO:0008234">
    <property type="term" value="F:cysteine-type peptidase activity"/>
    <property type="evidence" value="ECO:0007669"/>
    <property type="project" value="InterPro"/>
</dbReference>
<feature type="compositionally biased region" description="Basic and acidic residues" evidence="4">
    <location>
        <begin position="296"/>
        <end position="311"/>
    </location>
</feature>
<feature type="region of interest" description="Disordered" evidence="4">
    <location>
        <begin position="147"/>
        <end position="224"/>
    </location>
</feature>
<dbReference type="Proteomes" id="UP001280121">
    <property type="component" value="Unassembled WGS sequence"/>
</dbReference>
<accession>A0AAD9TYU8</accession>
<gene>
    <name evidence="7" type="ORF">Ddye_019668</name>
</gene>
<keyword evidence="3" id="KW-0378">Hydrolase</keyword>
<proteinExistence type="inferred from homology"/>
<evidence type="ECO:0000259" key="6">
    <source>
        <dbReference type="Pfam" id="PF09331"/>
    </source>
</evidence>
<evidence type="ECO:0000256" key="1">
    <source>
        <dbReference type="ARBA" id="ARBA00005234"/>
    </source>
</evidence>
<dbReference type="GO" id="GO:0006508">
    <property type="term" value="P:proteolysis"/>
    <property type="evidence" value="ECO:0007669"/>
    <property type="project" value="UniProtKB-KW"/>
</dbReference>
<dbReference type="Gene3D" id="3.40.395.10">
    <property type="entry name" value="Adenoviral Proteinase, Chain A"/>
    <property type="match status" value="1"/>
</dbReference>
<feature type="compositionally biased region" description="Acidic residues" evidence="4">
    <location>
        <begin position="157"/>
        <end position="181"/>
    </location>
</feature>
<dbReference type="Pfam" id="PF02902">
    <property type="entry name" value="Peptidase_C48"/>
    <property type="match status" value="1"/>
</dbReference>
<keyword evidence="2" id="KW-0645">Protease</keyword>
<dbReference type="PANTHER" id="PTHR48449:SF1">
    <property type="entry name" value="DUF1985 DOMAIN-CONTAINING PROTEIN"/>
    <property type="match status" value="1"/>
</dbReference>
<evidence type="ECO:0008006" key="9">
    <source>
        <dbReference type="Google" id="ProtNLM"/>
    </source>
</evidence>
<name>A0AAD9TYU8_9ROSI</name>
<comment type="caution">
    <text evidence="7">The sequence shown here is derived from an EMBL/GenBank/DDBJ whole genome shotgun (WGS) entry which is preliminary data.</text>
</comment>
<dbReference type="InterPro" id="IPR015410">
    <property type="entry name" value="DUF1985"/>
</dbReference>
<evidence type="ECO:0000256" key="2">
    <source>
        <dbReference type="ARBA" id="ARBA00022670"/>
    </source>
</evidence>
<feature type="domain" description="Ubiquitin-like protease family profile" evidence="5">
    <location>
        <begin position="431"/>
        <end position="572"/>
    </location>
</feature>
<evidence type="ECO:0000313" key="7">
    <source>
        <dbReference type="EMBL" id="KAK2644473.1"/>
    </source>
</evidence>
<dbReference type="InterPro" id="IPR003653">
    <property type="entry name" value="Peptidase_C48_C"/>
</dbReference>
<dbReference type="EMBL" id="JANJYI010000006">
    <property type="protein sequence ID" value="KAK2644473.1"/>
    <property type="molecule type" value="Genomic_DNA"/>
</dbReference>
<sequence>MAYQTWDNKKLSRPVPYCPGYQTHPKREFCLVTGLKFGVMPDIFLKTYHVISGGIHDRYFRGDENLQLKHVWENFMGGQFEQPNDGLKMALVLVANNVLFGQDLRRKESLWLFALVEDLKSFDSFPWGSYVYMMTIHYLRQGFRSANASRKQQPNDDSNDDGNDDGNDDDADVDVADDDANDGGQSRPKQMKRKMSPQKEKKGRKDKKDAYISSHVGDDSTDSSRTIREVMNAMSKRFEDIMKKEIQKKVSTMERRLNKRLDRVDKRLDDLVQPRHQTPHSEPHRFDPNYSTSVHQHFESRRAENSHEVQRENLGSPNAEGKGSHGKVTSSKGDGEGDAWGGGGDASIVIVVFGSDHAREKRIVGDDETDGEGLEHLVQNILVQEGLKAKLSEEWKKFQPSEDAPLSCEFDALKYKCPTNWILYAAGDKPWRGTAWSTVKHLLVPCAVGDPAGHWILCDVDLEKRSGCIYDPLYKTTIIQKRVKQIAPLLCLIPAILQASGYFDKRGIAPDGMMFVVEQSILKKLLAQLDSDSCDVFTCRYVDMLMNRKCFWGWGTKNIPGFREEMALEIYANNVLVDS</sequence>
<protein>
    <recommendedName>
        <fullName evidence="9">DUF1985 domain-containing protein</fullName>
    </recommendedName>
</protein>
<dbReference type="Pfam" id="PF09331">
    <property type="entry name" value="DUF1985"/>
    <property type="match status" value="1"/>
</dbReference>
<feature type="region of interest" description="Disordered" evidence="4">
    <location>
        <begin position="265"/>
        <end position="341"/>
    </location>
</feature>
<reference evidence="7" key="1">
    <citation type="journal article" date="2023" name="Plant J.">
        <title>Genome sequences and population genomics provide insights into the demographic history, inbreeding, and mutation load of two 'living fossil' tree species of Dipteronia.</title>
        <authorList>
            <person name="Feng Y."/>
            <person name="Comes H.P."/>
            <person name="Chen J."/>
            <person name="Zhu S."/>
            <person name="Lu R."/>
            <person name="Zhang X."/>
            <person name="Li P."/>
            <person name="Qiu J."/>
            <person name="Olsen K.M."/>
            <person name="Qiu Y."/>
        </authorList>
    </citation>
    <scope>NUCLEOTIDE SEQUENCE</scope>
    <source>
        <strain evidence="7">KIB01</strain>
    </source>
</reference>
<dbReference type="PANTHER" id="PTHR48449">
    <property type="entry name" value="DUF1985 DOMAIN-CONTAINING PROTEIN"/>
    <property type="match status" value="1"/>
</dbReference>
<dbReference type="InterPro" id="IPR038765">
    <property type="entry name" value="Papain-like_cys_pep_sf"/>
</dbReference>
<feature type="compositionally biased region" description="Basic residues" evidence="4">
    <location>
        <begin position="189"/>
        <end position="205"/>
    </location>
</feature>
<organism evidence="7 8">
    <name type="scientific">Dipteronia dyeriana</name>
    <dbReference type="NCBI Taxonomy" id="168575"/>
    <lineage>
        <taxon>Eukaryota</taxon>
        <taxon>Viridiplantae</taxon>
        <taxon>Streptophyta</taxon>
        <taxon>Embryophyta</taxon>
        <taxon>Tracheophyta</taxon>
        <taxon>Spermatophyta</taxon>
        <taxon>Magnoliopsida</taxon>
        <taxon>eudicotyledons</taxon>
        <taxon>Gunneridae</taxon>
        <taxon>Pentapetalae</taxon>
        <taxon>rosids</taxon>
        <taxon>malvids</taxon>
        <taxon>Sapindales</taxon>
        <taxon>Sapindaceae</taxon>
        <taxon>Hippocastanoideae</taxon>
        <taxon>Acereae</taxon>
        <taxon>Dipteronia</taxon>
    </lineage>
</organism>
<evidence type="ECO:0000256" key="3">
    <source>
        <dbReference type="ARBA" id="ARBA00022801"/>
    </source>
</evidence>
<comment type="similarity">
    <text evidence="1">Belongs to the peptidase C48 family.</text>
</comment>
<evidence type="ECO:0000313" key="8">
    <source>
        <dbReference type="Proteomes" id="UP001280121"/>
    </source>
</evidence>
<dbReference type="AlphaFoldDB" id="A0AAD9TYU8"/>
<evidence type="ECO:0000256" key="4">
    <source>
        <dbReference type="SAM" id="MobiDB-lite"/>
    </source>
</evidence>
<feature type="compositionally biased region" description="Basic and acidic residues" evidence="4">
    <location>
        <begin position="265"/>
        <end position="287"/>
    </location>
</feature>
<keyword evidence="8" id="KW-1185">Reference proteome</keyword>
<evidence type="ECO:0000259" key="5">
    <source>
        <dbReference type="Pfam" id="PF02902"/>
    </source>
</evidence>
<dbReference type="SUPFAM" id="SSF54001">
    <property type="entry name" value="Cysteine proteinases"/>
    <property type="match status" value="1"/>
</dbReference>